<evidence type="ECO:0000256" key="14">
    <source>
        <dbReference type="RuleBase" id="RU003679"/>
    </source>
</evidence>
<dbReference type="InterPro" id="IPR037110">
    <property type="entry name" value="Betagal_dom2_sf"/>
</dbReference>
<evidence type="ECO:0000256" key="4">
    <source>
        <dbReference type="ARBA" id="ARBA00012756"/>
    </source>
</evidence>
<keyword evidence="12" id="KW-0624">Polysaccharide degradation</keyword>
<feature type="chain" id="PRO_5041448157" description="Beta-galactosidase" evidence="15">
    <location>
        <begin position="17"/>
        <end position="1003"/>
    </location>
</feature>
<dbReference type="Proteomes" id="UP001166286">
    <property type="component" value="Unassembled WGS sequence"/>
</dbReference>
<keyword evidence="11 13" id="KW-0326">Glycosidase</keyword>
<keyword evidence="6 15" id="KW-0732">Signal</keyword>
<dbReference type="InterPro" id="IPR036833">
    <property type="entry name" value="BetaGal_dom3_sf"/>
</dbReference>
<evidence type="ECO:0000313" key="18">
    <source>
        <dbReference type="Proteomes" id="UP001166286"/>
    </source>
</evidence>
<dbReference type="FunFam" id="3.20.20.80:FF:000040">
    <property type="entry name" value="Beta-galactosidase A"/>
    <property type="match status" value="1"/>
</dbReference>
<dbReference type="Pfam" id="PF01301">
    <property type="entry name" value="Glyco_hydro_35"/>
    <property type="match status" value="1"/>
</dbReference>
<dbReference type="EC" id="3.2.1.23" evidence="4 13"/>
<accession>A0AA39R008</accession>
<dbReference type="GO" id="GO:0000272">
    <property type="term" value="P:polysaccharide catabolic process"/>
    <property type="evidence" value="ECO:0007669"/>
    <property type="project" value="UniProtKB-KW"/>
</dbReference>
<evidence type="ECO:0000256" key="10">
    <source>
        <dbReference type="ARBA" id="ARBA00023277"/>
    </source>
</evidence>
<comment type="catalytic activity">
    <reaction evidence="1 13">
        <text>Hydrolysis of terminal non-reducing beta-D-galactose residues in beta-D-galactosides.</text>
        <dbReference type="EC" id="3.2.1.23"/>
    </reaction>
</comment>
<dbReference type="PROSITE" id="PS01182">
    <property type="entry name" value="GLYCOSYL_HYDROL_F35"/>
    <property type="match status" value="1"/>
</dbReference>
<dbReference type="Gene3D" id="2.60.120.260">
    <property type="entry name" value="Galactose-binding domain-like"/>
    <property type="match status" value="2"/>
</dbReference>
<dbReference type="EMBL" id="JAFEKC020000011">
    <property type="protein sequence ID" value="KAK0512417.1"/>
    <property type="molecule type" value="Genomic_DNA"/>
</dbReference>
<evidence type="ECO:0000256" key="12">
    <source>
        <dbReference type="ARBA" id="ARBA00023326"/>
    </source>
</evidence>
<evidence type="ECO:0000256" key="2">
    <source>
        <dbReference type="ARBA" id="ARBA00004613"/>
    </source>
</evidence>
<dbReference type="InterPro" id="IPR001944">
    <property type="entry name" value="Glycoside_Hdrlase_35"/>
</dbReference>
<dbReference type="InterPro" id="IPR018954">
    <property type="entry name" value="Betagal_dom2"/>
</dbReference>
<evidence type="ECO:0000259" key="16">
    <source>
        <dbReference type="SMART" id="SM01029"/>
    </source>
</evidence>
<evidence type="ECO:0000256" key="9">
    <source>
        <dbReference type="ARBA" id="ARBA00023180"/>
    </source>
</evidence>
<dbReference type="PRINTS" id="PR00742">
    <property type="entry name" value="GLHYDRLASE35"/>
</dbReference>
<comment type="subcellular location">
    <subcellularLocation>
        <location evidence="2">Secreted</location>
    </subcellularLocation>
</comment>
<protein>
    <recommendedName>
        <fullName evidence="4 13">Beta-galactosidase</fullName>
        <ecNumber evidence="4 13">3.2.1.23</ecNumber>
    </recommendedName>
</protein>
<sequence>MALQKVLLLFISSLLALQIAALATGGRPRQLIKPYKRQALQDIVTWDEYSIFVRGKRVLFFSGEFHPFRLPVPSLWLDIFQKIKALGYSGVSFYSDWALLEGQEGNFTAEGVFAFEPFFQAASEAGIYLLARPGPYINAEASGGGFPGWLQRTKAVLRTPAYLNYTNNYVSHIGAIIAKAQITNGGPVILLQPENEYSKATNGVLFPNHEYFAAVEEQYRQAGIVVPFISNDASPNGYFAPGNGTGAVDIYGHDSYPLGFDCANPTVWPQGALPLNFQTLHEEQSPTTPYSIVEFQGGSFDPWGGTGFAKCAQLLNEQFERVFYKNDFSFAVTVFNIYMTFGGTNWGNLGYAGGYTSYDYGAAIAENRTISREKYSEAKLEANFLMASPAYLTAVPTMNATNGSFVNTDLIATTPLKSNLTGFYVVRHAYYNSTASTNYRLNVATSQGSVSIPQLSSTLTLNGRDSKIHVTDYDMNGTNLLYSSAEIFTWQSYGSKIVLILYGGANETHEAAFTTSSNASIVEGGGVETQSSSGSLILNWAVTPARKVVLIGQDLLVYLLDRNEAYNYWVLNLPNEAPVYNFTDSSNTALIIKAGYLLRTATIVGQTLSLTGDVNETTLIEAVGAPSSVSALSFNGQVLPSTQTSYGVFTANVTYNCPGITLPNLTSLTWKVIDSLPEIQPLYDDSAWTNADHTSTENPRNLTTPTSLYGSDYGYDVGNLLFRGHFTTTGTEDQLTLRVIGGTGFGYSVWLNSTFLGSWPGIGIDEDYNQTLSVPKLPASQPAVITLLQDNMGLDEENLVGSNTMKTPRGILSYSLSGHAGTDISWKITGNFGGENYIDKTRGPLNEGGLYAERQGYHLPDPPSSDWAASKPTDGISSAGVYFYTITFDLDLPAGYDIPLSFEFTNSTTDGTAVPNYRSQLYVNGYQFGKYVNNIGPQTTFPVPEGILNYHGVNYIALSLWSLDAGGAKVEDLQLISDTVIQSGFGPVELSPMPAYTPRPGAY</sequence>
<keyword evidence="18" id="KW-1185">Reference proteome</keyword>
<dbReference type="Gene3D" id="2.102.20.10">
    <property type="entry name" value="Beta-galactosidase, domain 2"/>
    <property type="match status" value="1"/>
</dbReference>
<keyword evidence="10" id="KW-0119">Carbohydrate metabolism</keyword>
<evidence type="ECO:0000256" key="7">
    <source>
        <dbReference type="ARBA" id="ARBA00022801"/>
    </source>
</evidence>
<feature type="domain" description="Beta-galactosidase" evidence="16">
    <location>
        <begin position="391"/>
        <end position="568"/>
    </location>
</feature>
<evidence type="ECO:0000256" key="15">
    <source>
        <dbReference type="SAM" id="SignalP"/>
    </source>
</evidence>
<keyword evidence="7 13" id="KW-0378">Hydrolase</keyword>
<reference evidence="17" key="1">
    <citation type="submission" date="2023-03" db="EMBL/GenBank/DDBJ databases">
        <title>Complete genome of Cladonia borealis.</title>
        <authorList>
            <person name="Park H."/>
        </authorList>
    </citation>
    <scope>NUCLEOTIDE SEQUENCE</scope>
    <source>
        <strain evidence="17">ANT050790</strain>
    </source>
</reference>
<evidence type="ECO:0000256" key="6">
    <source>
        <dbReference type="ARBA" id="ARBA00022729"/>
    </source>
</evidence>
<dbReference type="FunFam" id="2.60.120.260:FF:000088">
    <property type="entry name" value="Beta-galactosidase A"/>
    <property type="match status" value="1"/>
</dbReference>
<dbReference type="InterPro" id="IPR008979">
    <property type="entry name" value="Galactose-bd-like_sf"/>
</dbReference>
<keyword evidence="5" id="KW-0964">Secreted</keyword>
<dbReference type="Gene3D" id="2.60.390.10">
    <property type="entry name" value="Beta-galactosidase, domain 3"/>
    <property type="match status" value="1"/>
</dbReference>
<dbReference type="InterPro" id="IPR025972">
    <property type="entry name" value="BetaGal_dom3"/>
</dbReference>
<evidence type="ECO:0000256" key="11">
    <source>
        <dbReference type="ARBA" id="ARBA00023295"/>
    </source>
</evidence>
<organism evidence="17 18">
    <name type="scientific">Cladonia borealis</name>
    <dbReference type="NCBI Taxonomy" id="184061"/>
    <lineage>
        <taxon>Eukaryota</taxon>
        <taxon>Fungi</taxon>
        <taxon>Dikarya</taxon>
        <taxon>Ascomycota</taxon>
        <taxon>Pezizomycotina</taxon>
        <taxon>Lecanoromycetes</taxon>
        <taxon>OSLEUM clade</taxon>
        <taxon>Lecanoromycetidae</taxon>
        <taxon>Lecanorales</taxon>
        <taxon>Lecanorineae</taxon>
        <taxon>Cladoniaceae</taxon>
        <taxon>Cladonia</taxon>
    </lineage>
</organism>
<dbReference type="Pfam" id="PF13363">
    <property type="entry name" value="BetaGal_dom3"/>
    <property type="match status" value="1"/>
</dbReference>
<dbReference type="GO" id="GO:0005576">
    <property type="term" value="C:extracellular region"/>
    <property type="evidence" value="ECO:0007669"/>
    <property type="project" value="UniProtKB-SubCell"/>
</dbReference>
<feature type="signal peptide" evidence="15">
    <location>
        <begin position="1"/>
        <end position="16"/>
    </location>
</feature>
<dbReference type="InterPro" id="IPR031330">
    <property type="entry name" value="Gly_Hdrlase_35_cat"/>
</dbReference>
<evidence type="ECO:0000256" key="1">
    <source>
        <dbReference type="ARBA" id="ARBA00001412"/>
    </source>
</evidence>
<name>A0AA39R008_9LECA</name>
<evidence type="ECO:0000313" key="17">
    <source>
        <dbReference type="EMBL" id="KAK0512417.1"/>
    </source>
</evidence>
<evidence type="ECO:0000256" key="13">
    <source>
        <dbReference type="RuleBase" id="RU000675"/>
    </source>
</evidence>
<dbReference type="InterPro" id="IPR025300">
    <property type="entry name" value="BetaGal_jelly_roll_dom"/>
</dbReference>
<gene>
    <name evidence="17" type="ORF">JMJ35_005545</name>
</gene>
<keyword evidence="8" id="KW-1015">Disulfide bond</keyword>
<dbReference type="SUPFAM" id="SSF49785">
    <property type="entry name" value="Galactose-binding domain-like"/>
    <property type="match status" value="2"/>
</dbReference>
<evidence type="ECO:0000256" key="5">
    <source>
        <dbReference type="ARBA" id="ARBA00022525"/>
    </source>
</evidence>
<comment type="caution">
    <text evidence="17">The sequence shown here is derived from an EMBL/GenBank/DDBJ whole genome shotgun (WGS) entry which is preliminary data.</text>
</comment>
<evidence type="ECO:0000256" key="8">
    <source>
        <dbReference type="ARBA" id="ARBA00023157"/>
    </source>
</evidence>
<dbReference type="FunFam" id="2.102.20.10:FF:000001">
    <property type="entry name" value="Beta-galactosidase A"/>
    <property type="match status" value="1"/>
</dbReference>
<keyword evidence="9" id="KW-0325">Glycoprotein</keyword>
<dbReference type="SUPFAM" id="SSF117100">
    <property type="entry name" value="Beta-galactosidase LacA, domain 3"/>
    <property type="match status" value="1"/>
</dbReference>
<dbReference type="SUPFAM" id="SSF51445">
    <property type="entry name" value="(Trans)glycosidases"/>
    <property type="match status" value="1"/>
</dbReference>
<dbReference type="Gene3D" id="3.20.20.80">
    <property type="entry name" value="Glycosidases"/>
    <property type="match status" value="1"/>
</dbReference>
<dbReference type="FunFam" id="2.60.120.260:FF:000065">
    <property type="entry name" value="Beta-galactosidase A"/>
    <property type="match status" value="1"/>
</dbReference>
<dbReference type="SMART" id="SM01029">
    <property type="entry name" value="BetaGal_dom2"/>
    <property type="match status" value="1"/>
</dbReference>
<dbReference type="GO" id="GO:0004565">
    <property type="term" value="F:beta-galactosidase activity"/>
    <property type="evidence" value="ECO:0007669"/>
    <property type="project" value="UniProtKB-EC"/>
</dbReference>
<evidence type="ECO:0000256" key="3">
    <source>
        <dbReference type="ARBA" id="ARBA00009809"/>
    </source>
</evidence>
<dbReference type="InterPro" id="IPR019801">
    <property type="entry name" value="Glyco_hydro_35_CS"/>
</dbReference>
<dbReference type="Pfam" id="PF13364">
    <property type="entry name" value="BetaGal_ABD2"/>
    <property type="match status" value="2"/>
</dbReference>
<dbReference type="InterPro" id="IPR017853">
    <property type="entry name" value="GH"/>
</dbReference>
<dbReference type="AlphaFoldDB" id="A0AA39R008"/>
<dbReference type="Pfam" id="PF10435">
    <property type="entry name" value="BetaGal_dom2"/>
    <property type="match status" value="1"/>
</dbReference>
<dbReference type="SUPFAM" id="SSF51011">
    <property type="entry name" value="Glycosyl hydrolase domain"/>
    <property type="match status" value="1"/>
</dbReference>
<comment type="similarity">
    <text evidence="3 14">Belongs to the glycosyl hydrolase 35 family.</text>
</comment>
<proteinExistence type="inferred from homology"/>
<dbReference type="PANTHER" id="PTHR23421">
    <property type="entry name" value="BETA-GALACTOSIDASE RELATED"/>
    <property type="match status" value="1"/>
</dbReference>